<dbReference type="GO" id="GO:0008270">
    <property type="term" value="F:zinc ion binding"/>
    <property type="evidence" value="ECO:0007669"/>
    <property type="project" value="UniProtKB-KW"/>
</dbReference>
<dbReference type="GO" id="GO:0005634">
    <property type="term" value="C:nucleus"/>
    <property type="evidence" value="ECO:0007669"/>
    <property type="project" value="UniProtKB-SubCell"/>
</dbReference>
<sequence length="637" mass="72319">MPAVNDPQPDANTEIDRMSTAGLITNPRESPDLDLPGLSGTLPRPVSAALRADLDGPIDWSTMRIERDSSNDANRELIVQASQTNFVPIPRDLYPLPKAASRKYLEAYYAHFHHRWTIVHSPSLEMKSHTSLILSSMKMIGAWLSGNQEAKWLAVAMHERLMSHVLPRFLQNASKYTTEDASLMSLFQVALYNIIFALYCGAEDIVSRALFLKNILVTALREIGFFDPEVTFDDPKIFLPLRILKHEDRQRLAAYLYKIDAYFSILHSQPPALAVEDLHYALPSTYALHNANGLHIFDTRYSIEPAARSHTTMCNLIQVIAQKSEILDDPTDGLMLAEDVQLGICSLQARLWHRSMKSHMPDFSTVIELNHIKNRLETWRQWLNRIDISETDASGFTAERHWAMRFYYGLEDHTKSGWYNMVYNRQKSLVYDGIALYHLSHLHLYSNIRILSHLSKDLMPQSGLEGSGEVRQQAHQYRLNYVKEWAKASNSRRSLCHAAAIIGFYCDMTESMRESIDPIIYIALTVGALVVWAYESFAIHNCQACTPGLQNQRLPDQLSPIELAKWADITRGPALEKEKEDWIEEGDGLVLLRGMILCRCTLKSIVALYQSCVPVDWKIARTIAPGLVKNEVPDIAG</sequence>
<proteinExistence type="predicted"/>
<dbReference type="GO" id="GO:0000785">
    <property type="term" value="C:chromatin"/>
    <property type="evidence" value="ECO:0007669"/>
    <property type="project" value="TreeGrafter"/>
</dbReference>
<feature type="domain" description="Xylanolytic transcriptional activator regulatory" evidence="8">
    <location>
        <begin position="105"/>
        <end position="287"/>
    </location>
</feature>
<dbReference type="Proteomes" id="UP000054321">
    <property type="component" value="Unassembled WGS sequence"/>
</dbReference>
<dbReference type="InParanoid" id="A0A0C3H878"/>
<organism evidence="9 10">
    <name type="scientific">Oidiodendron maius (strain Zn)</name>
    <dbReference type="NCBI Taxonomy" id="913774"/>
    <lineage>
        <taxon>Eukaryota</taxon>
        <taxon>Fungi</taxon>
        <taxon>Dikarya</taxon>
        <taxon>Ascomycota</taxon>
        <taxon>Pezizomycotina</taxon>
        <taxon>Leotiomycetes</taxon>
        <taxon>Leotiomycetes incertae sedis</taxon>
        <taxon>Myxotrichaceae</taxon>
        <taxon>Oidiodendron</taxon>
    </lineage>
</organism>
<dbReference type="STRING" id="913774.A0A0C3H878"/>
<keyword evidence="5" id="KW-0862">Zinc</keyword>
<accession>A0A0C3H878</accession>
<dbReference type="GO" id="GO:0000981">
    <property type="term" value="F:DNA-binding transcription factor activity, RNA polymerase II-specific"/>
    <property type="evidence" value="ECO:0007669"/>
    <property type="project" value="InterPro"/>
</dbReference>
<dbReference type="CDD" id="cd12148">
    <property type="entry name" value="fungal_TF_MHR"/>
    <property type="match status" value="1"/>
</dbReference>
<feature type="region of interest" description="Disordered" evidence="7">
    <location>
        <begin position="1"/>
        <end position="38"/>
    </location>
</feature>
<dbReference type="OrthoDB" id="654211at2759"/>
<keyword evidence="3" id="KW-0677">Repeat</keyword>
<name>A0A0C3H878_OIDMZ</name>
<evidence type="ECO:0000256" key="1">
    <source>
        <dbReference type="ARBA" id="ARBA00004123"/>
    </source>
</evidence>
<dbReference type="PANTHER" id="PTHR40626:SF11">
    <property type="entry name" value="ZINC FINGER PROTEIN YPR022C"/>
    <property type="match status" value="1"/>
</dbReference>
<dbReference type="GO" id="GO:0000978">
    <property type="term" value="F:RNA polymerase II cis-regulatory region sequence-specific DNA binding"/>
    <property type="evidence" value="ECO:0007669"/>
    <property type="project" value="InterPro"/>
</dbReference>
<evidence type="ECO:0000256" key="7">
    <source>
        <dbReference type="SAM" id="MobiDB-lite"/>
    </source>
</evidence>
<keyword evidence="4" id="KW-0863">Zinc-finger</keyword>
<evidence type="ECO:0000259" key="8">
    <source>
        <dbReference type="Pfam" id="PF04082"/>
    </source>
</evidence>
<reference evidence="10" key="2">
    <citation type="submission" date="2015-01" db="EMBL/GenBank/DDBJ databases">
        <title>Evolutionary Origins and Diversification of the Mycorrhizal Mutualists.</title>
        <authorList>
            <consortium name="DOE Joint Genome Institute"/>
            <consortium name="Mycorrhizal Genomics Consortium"/>
            <person name="Kohler A."/>
            <person name="Kuo A."/>
            <person name="Nagy L.G."/>
            <person name="Floudas D."/>
            <person name="Copeland A."/>
            <person name="Barry K.W."/>
            <person name="Cichocki N."/>
            <person name="Veneault-Fourrey C."/>
            <person name="LaButti K."/>
            <person name="Lindquist E.A."/>
            <person name="Lipzen A."/>
            <person name="Lundell T."/>
            <person name="Morin E."/>
            <person name="Murat C."/>
            <person name="Riley R."/>
            <person name="Ohm R."/>
            <person name="Sun H."/>
            <person name="Tunlid A."/>
            <person name="Henrissat B."/>
            <person name="Grigoriev I.V."/>
            <person name="Hibbett D.S."/>
            <person name="Martin F."/>
        </authorList>
    </citation>
    <scope>NUCLEOTIDE SEQUENCE [LARGE SCALE GENOMIC DNA]</scope>
    <source>
        <strain evidence="10">Zn</strain>
    </source>
</reference>
<comment type="subcellular location">
    <subcellularLocation>
        <location evidence="1">Nucleus</location>
    </subcellularLocation>
</comment>
<keyword evidence="6" id="KW-0539">Nucleus</keyword>
<dbReference type="AlphaFoldDB" id="A0A0C3H878"/>
<keyword evidence="2" id="KW-0479">Metal-binding</keyword>
<dbReference type="InterPro" id="IPR007219">
    <property type="entry name" value="XnlR_reg_dom"/>
</dbReference>
<protein>
    <recommendedName>
        <fullName evidence="8">Xylanolytic transcriptional activator regulatory domain-containing protein</fullName>
    </recommendedName>
</protein>
<dbReference type="InterPro" id="IPR051059">
    <property type="entry name" value="VerF-like"/>
</dbReference>
<evidence type="ECO:0000313" key="10">
    <source>
        <dbReference type="Proteomes" id="UP000054321"/>
    </source>
</evidence>
<evidence type="ECO:0000256" key="2">
    <source>
        <dbReference type="ARBA" id="ARBA00022723"/>
    </source>
</evidence>
<evidence type="ECO:0000256" key="6">
    <source>
        <dbReference type="ARBA" id="ARBA00023242"/>
    </source>
</evidence>
<evidence type="ECO:0000256" key="3">
    <source>
        <dbReference type="ARBA" id="ARBA00022737"/>
    </source>
</evidence>
<evidence type="ECO:0000313" key="9">
    <source>
        <dbReference type="EMBL" id="KIM99479.1"/>
    </source>
</evidence>
<dbReference type="HOGENOM" id="CLU_026865_0_0_1"/>
<dbReference type="EMBL" id="KN832878">
    <property type="protein sequence ID" value="KIM99479.1"/>
    <property type="molecule type" value="Genomic_DNA"/>
</dbReference>
<reference evidence="9 10" key="1">
    <citation type="submission" date="2014-04" db="EMBL/GenBank/DDBJ databases">
        <authorList>
            <consortium name="DOE Joint Genome Institute"/>
            <person name="Kuo A."/>
            <person name="Martino E."/>
            <person name="Perotto S."/>
            <person name="Kohler A."/>
            <person name="Nagy L.G."/>
            <person name="Floudas D."/>
            <person name="Copeland A."/>
            <person name="Barry K.W."/>
            <person name="Cichocki N."/>
            <person name="Veneault-Fourrey C."/>
            <person name="LaButti K."/>
            <person name="Lindquist E.A."/>
            <person name="Lipzen A."/>
            <person name="Lundell T."/>
            <person name="Morin E."/>
            <person name="Murat C."/>
            <person name="Sun H."/>
            <person name="Tunlid A."/>
            <person name="Henrissat B."/>
            <person name="Grigoriev I.V."/>
            <person name="Hibbett D.S."/>
            <person name="Martin F."/>
            <person name="Nordberg H.P."/>
            <person name="Cantor M.N."/>
            <person name="Hua S.X."/>
        </authorList>
    </citation>
    <scope>NUCLEOTIDE SEQUENCE [LARGE SCALE GENOMIC DNA]</scope>
    <source>
        <strain evidence="9 10">Zn</strain>
    </source>
</reference>
<evidence type="ECO:0000256" key="4">
    <source>
        <dbReference type="ARBA" id="ARBA00022771"/>
    </source>
</evidence>
<dbReference type="PANTHER" id="PTHR40626">
    <property type="entry name" value="MIP31509P"/>
    <property type="match status" value="1"/>
</dbReference>
<dbReference type="Pfam" id="PF04082">
    <property type="entry name" value="Fungal_trans"/>
    <property type="match status" value="1"/>
</dbReference>
<dbReference type="GO" id="GO:0006351">
    <property type="term" value="P:DNA-templated transcription"/>
    <property type="evidence" value="ECO:0007669"/>
    <property type="project" value="InterPro"/>
</dbReference>
<keyword evidence="10" id="KW-1185">Reference proteome</keyword>
<evidence type="ECO:0000256" key="5">
    <source>
        <dbReference type="ARBA" id="ARBA00022833"/>
    </source>
</evidence>
<gene>
    <name evidence="9" type="ORF">OIDMADRAFT_180932</name>
</gene>